<dbReference type="EMBL" id="JAEHOD010000003">
    <property type="protein sequence ID" value="KAG2453418.1"/>
    <property type="molecule type" value="Genomic_DNA"/>
</dbReference>
<protein>
    <recommendedName>
        <fullName evidence="5">TATA-binding protein interacting (TIP20) domain-containing protein</fullName>
    </recommendedName>
</protein>
<dbReference type="PROSITE" id="PS50077">
    <property type="entry name" value="HEAT_REPEAT"/>
    <property type="match status" value="1"/>
</dbReference>
<evidence type="ECO:0000256" key="1">
    <source>
        <dbReference type="ARBA" id="ARBA00022737"/>
    </source>
</evidence>
<keyword evidence="4" id="KW-1185">Reference proteome</keyword>
<evidence type="ECO:0000313" key="3">
    <source>
        <dbReference type="EMBL" id="KAG2453418.1"/>
    </source>
</evidence>
<organism evidence="3 4">
    <name type="scientific">Chlamydomonas schloesseri</name>
    <dbReference type="NCBI Taxonomy" id="2026947"/>
    <lineage>
        <taxon>Eukaryota</taxon>
        <taxon>Viridiplantae</taxon>
        <taxon>Chlorophyta</taxon>
        <taxon>core chlorophytes</taxon>
        <taxon>Chlorophyceae</taxon>
        <taxon>CS clade</taxon>
        <taxon>Chlamydomonadales</taxon>
        <taxon>Chlamydomonadaceae</taxon>
        <taxon>Chlamydomonas</taxon>
    </lineage>
</organism>
<dbReference type="PANTHER" id="PTHR10648:SF1">
    <property type="entry name" value="SERINE_THREONINE-PROTEIN PHOSPHATASE 4 REGULATORY SUBUNIT 1"/>
    <property type="match status" value="1"/>
</dbReference>
<reference evidence="3" key="1">
    <citation type="journal article" date="2020" name="bioRxiv">
        <title>Comparative genomics of Chlamydomonas.</title>
        <authorList>
            <person name="Craig R.J."/>
            <person name="Hasan A.R."/>
            <person name="Ness R.W."/>
            <person name="Keightley P.D."/>
        </authorList>
    </citation>
    <scope>NUCLEOTIDE SEQUENCE</scope>
    <source>
        <strain evidence="3">CCAP 11/173</strain>
    </source>
</reference>
<dbReference type="InterPro" id="IPR011989">
    <property type="entry name" value="ARM-like"/>
</dbReference>
<dbReference type="PANTHER" id="PTHR10648">
    <property type="entry name" value="SERINE/THREONINE-PROTEIN PHOSPHATASE PP2A 65 KDA REGULATORY SUBUNIT"/>
    <property type="match status" value="1"/>
</dbReference>
<name>A0A835WSK0_9CHLO</name>
<dbReference type="Proteomes" id="UP000613740">
    <property type="component" value="Unassembled WGS sequence"/>
</dbReference>
<feature type="repeat" description="HEAT" evidence="2">
    <location>
        <begin position="69"/>
        <end position="107"/>
    </location>
</feature>
<evidence type="ECO:0000313" key="4">
    <source>
        <dbReference type="Proteomes" id="UP000613740"/>
    </source>
</evidence>
<sequence length="498" mass="50925">MPPRGGSSAQEDDLEERWDDDAVVVDVNTVTPEVTLKNCLSNDLPLRLAYLKSLASAATRANKRELQQLLNAIPTLLDDEALGVRLETLEQLSQLAKVCGSTCCSEEVEEAVASGLEAQLLPAIAPGPSGGGVGGTSTLPMVREAQLAALDSVCGSLPAAAVHALLARLCRAADTALDKAAGHAGGGGKAGGDAALMALSLLAVAVRHMPPERGLAAVTGMATKLAASADLRVREALAGVLPHLFGGFTGLPGALEQMCALFKKLCEDKVWSVQQACARVVPDVSELCSRPAGDSGMLAAASTSATTGAVEAAVAARCDGLQRGVLEGEYLGRLLVATSQWVVTAARQVTGAAIAGLRTGLAPDLLPRLLDAFCAASAAVGQGAVEVKRACAAGFADVLAKAGHEHWPQLQPVWARLLRQADGATLCNAVGGAERMVRLLAAGPLGAAGASQEVVGGQMLEVLRTNLHAVAPAVCEEMAGLLAVCPSHLQQQVLEVSR</sequence>
<proteinExistence type="predicted"/>
<dbReference type="OrthoDB" id="539904at2759"/>
<dbReference type="Gene3D" id="1.25.10.10">
    <property type="entry name" value="Leucine-rich Repeat Variant"/>
    <property type="match status" value="2"/>
</dbReference>
<dbReference type="InterPro" id="IPR021133">
    <property type="entry name" value="HEAT_type_2"/>
</dbReference>
<evidence type="ECO:0000256" key="2">
    <source>
        <dbReference type="PROSITE-ProRule" id="PRU00103"/>
    </source>
</evidence>
<dbReference type="InterPro" id="IPR016024">
    <property type="entry name" value="ARM-type_fold"/>
</dbReference>
<keyword evidence="1" id="KW-0677">Repeat</keyword>
<accession>A0A835WSK0</accession>
<evidence type="ECO:0008006" key="5">
    <source>
        <dbReference type="Google" id="ProtNLM"/>
    </source>
</evidence>
<dbReference type="GO" id="GO:0005737">
    <property type="term" value="C:cytoplasm"/>
    <property type="evidence" value="ECO:0007669"/>
    <property type="project" value="TreeGrafter"/>
</dbReference>
<dbReference type="SUPFAM" id="SSF48371">
    <property type="entry name" value="ARM repeat"/>
    <property type="match status" value="1"/>
</dbReference>
<gene>
    <name evidence="3" type="ORF">HYH02_001641</name>
</gene>
<dbReference type="InterPro" id="IPR051023">
    <property type="entry name" value="PP2A_Regulatory_Subunit_A"/>
</dbReference>
<dbReference type="AlphaFoldDB" id="A0A835WSK0"/>
<dbReference type="GO" id="GO:0019888">
    <property type="term" value="F:protein phosphatase regulator activity"/>
    <property type="evidence" value="ECO:0007669"/>
    <property type="project" value="TreeGrafter"/>
</dbReference>
<comment type="caution">
    <text evidence="3">The sequence shown here is derived from an EMBL/GenBank/DDBJ whole genome shotgun (WGS) entry which is preliminary data.</text>
</comment>